<feature type="compositionally biased region" description="Pro residues" evidence="1">
    <location>
        <begin position="363"/>
        <end position="372"/>
    </location>
</feature>
<feature type="compositionally biased region" description="Polar residues" evidence="1">
    <location>
        <begin position="332"/>
        <end position="357"/>
    </location>
</feature>
<dbReference type="SUPFAM" id="SSF52821">
    <property type="entry name" value="Rhodanese/Cell cycle control phosphatase"/>
    <property type="match status" value="1"/>
</dbReference>
<dbReference type="EMBL" id="JACGCM010001055">
    <property type="protein sequence ID" value="KAF6162340.1"/>
    <property type="molecule type" value="Genomic_DNA"/>
</dbReference>
<dbReference type="InterPro" id="IPR001180">
    <property type="entry name" value="CNH_dom"/>
</dbReference>
<evidence type="ECO:0000259" key="2">
    <source>
        <dbReference type="PROSITE" id="PS50206"/>
    </source>
</evidence>
<sequence length="646" mass="70761">MAVNEPLSLPPMESLTVTSFTSLSPLQNHCNKPHITTSKTTFLLQNHFSLPKTTSHSLTPHFPIHSNNHNPILKITCTHLSKPLKITSFSRNSLKLQLSLALMAMGYPQFPCFATEITVPSDGVSSKINVESVLVSIDEFFNRYPFFVAGVTFIWLVVIPLTQEYLKKFKFLSALDAFRKLRDDPNSELLDIRDKKSVGYLGTPNLKVLKKSGIQIEFSEGQEERFVKKVLESFKDPGNTTVCVLDSFDGNSIIVAELLFKNGFKECYAVKGGIRGKDGWQAIQETLLPPSMHVFPKKGKTSKQLEMNKEDTNEKIQEPSSISEPAIKNKSTENGYVSSTGSPPQASPSSIRQSSPYPNYPDLKPPSSPTPSKPCKRLSFPKGVSCVARRLGIGENLRGLDVLESSRASLGIFTRLGGGIRANGVKFKENEAVRGTGDCVVAVALGKKIVLIELLLPGRVDAGTGSVFEVLKEIQTQGVEGIRTMAWIYDSIIVGTVNGYTLFSSSTGRNASMFSLPDPSSRPYLKSLWKNYEVLLLVDNVGIVVNAVGQPMGGSLVFRNAPESIGEISNYLIVVSDGKMELYHKKMGVRVQLVSFAGKGLGSCIVANEETGNGEYVVVATSSKVWVLYATRVSKFVMFSFDSKIS</sequence>
<dbReference type="CDD" id="cd00158">
    <property type="entry name" value="RHOD"/>
    <property type="match status" value="1"/>
</dbReference>
<name>A0A7J7N5Q5_9MAGN</name>
<dbReference type="PANTHER" id="PTHR47377:SF3">
    <property type="entry name" value="RHODANESE-LIKE DOMAIN-CONTAINING PROTEIN 4A, CHLOROPLASTIC"/>
    <property type="match status" value="1"/>
</dbReference>
<evidence type="ECO:0000313" key="5">
    <source>
        <dbReference type="Proteomes" id="UP000541444"/>
    </source>
</evidence>
<dbReference type="InterPro" id="IPR001763">
    <property type="entry name" value="Rhodanese-like_dom"/>
</dbReference>
<evidence type="ECO:0000313" key="4">
    <source>
        <dbReference type="EMBL" id="KAF6162340.1"/>
    </source>
</evidence>
<evidence type="ECO:0000259" key="3">
    <source>
        <dbReference type="PROSITE" id="PS50219"/>
    </source>
</evidence>
<proteinExistence type="predicted"/>
<dbReference type="Gene3D" id="3.40.250.10">
    <property type="entry name" value="Rhodanese-like domain"/>
    <property type="match status" value="1"/>
</dbReference>
<gene>
    <name evidence="4" type="ORF">GIB67_008469</name>
</gene>
<dbReference type="PROSITE" id="PS50206">
    <property type="entry name" value="RHODANESE_3"/>
    <property type="match status" value="1"/>
</dbReference>
<accession>A0A7J7N5Q5</accession>
<dbReference type="PANTHER" id="PTHR47377">
    <property type="entry name" value="RHODANESE-LIKE DOMAIN-CONTAINING PROTEIN 4, CHLOROPLASTIC"/>
    <property type="match status" value="1"/>
</dbReference>
<dbReference type="AlphaFoldDB" id="A0A7J7N5Q5"/>
<evidence type="ECO:0000256" key="1">
    <source>
        <dbReference type="SAM" id="MobiDB-lite"/>
    </source>
</evidence>
<dbReference type="PROSITE" id="PS50219">
    <property type="entry name" value="CNH"/>
    <property type="match status" value="1"/>
</dbReference>
<keyword evidence="5" id="KW-1185">Reference proteome</keyword>
<comment type="caution">
    <text evidence="4">The sequence shown here is derived from an EMBL/GenBank/DDBJ whole genome shotgun (WGS) entry which is preliminary data.</text>
</comment>
<dbReference type="Proteomes" id="UP000541444">
    <property type="component" value="Unassembled WGS sequence"/>
</dbReference>
<evidence type="ECO:0008006" key="6">
    <source>
        <dbReference type="Google" id="ProtNLM"/>
    </source>
</evidence>
<feature type="compositionally biased region" description="Basic and acidic residues" evidence="1">
    <location>
        <begin position="306"/>
        <end position="317"/>
    </location>
</feature>
<dbReference type="InterPro" id="IPR036873">
    <property type="entry name" value="Rhodanese-like_dom_sf"/>
</dbReference>
<feature type="region of interest" description="Disordered" evidence="1">
    <location>
        <begin position="291"/>
        <end position="376"/>
    </location>
</feature>
<protein>
    <recommendedName>
        <fullName evidence="6">Rhodanese domain-containing protein</fullName>
    </recommendedName>
</protein>
<dbReference type="InterPro" id="IPR044240">
    <property type="entry name" value="STR4-like"/>
</dbReference>
<feature type="domain" description="Rhodanese" evidence="2">
    <location>
        <begin position="224"/>
        <end position="289"/>
    </location>
</feature>
<reference evidence="4 5" key="1">
    <citation type="journal article" date="2020" name="IScience">
        <title>Genome Sequencing of the Endangered Kingdonia uniflora (Circaeasteraceae, Ranunculales) Reveals Potential Mechanisms of Evolutionary Specialization.</title>
        <authorList>
            <person name="Sun Y."/>
            <person name="Deng T."/>
            <person name="Zhang A."/>
            <person name="Moore M.J."/>
            <person name="Landis J.B."/>
            <person name="Lin N."/>
            <person name="Zhang H."/>
            <person name="Zhang X."/>
            <person name="Huang J."/>
            <person name="Zhang X."/>
            <person name="Sun H."/>
            <person name="Wang H."/>
        </authorList>
    </citation>
    <scope>NUCLEOTIDE SEQUENCE [LARGE SCALE GENOMIC DNA]</scope>
    <source>
        <strain evidence="4">TB1705</strain>
        <tissue evidence="4">Leaf</tissue>
    </source>
</reference>
<organism evidence="4 5">
    <name type="scientific">Kingdonia uniflora</name>
    <dbReference type="NCBI Taxonomy" id="39325"/>
    <lineage>
        <taxon>Eukaryota</taxon>
        <taxon>Viridiplantae</taxon>
        <taxon>Streptophyta</taxon>
        <taxon>Embryophyta</taxon>
        <taxon>Tracheophyta</taxon>
        <taxon>Spermatophyta</taxon>
        <taxon>Magnoliopsida</taxon>
        <taxon>Ranunculales</taxon>
        <taxon>Circaeasteraceae</taxon>
        <taxon>Kingdonia</taxon>
    </lineage>
</organism>
<dbReference type="OrthoDB" id="1696354at2759"/>
<feature type="domain" description="CNH" evidence="3">
    <location>
        <begin position="313"/>
        <end position="609"/>
    </location>
</feature>